<feature type="domain" description="Autophagy-related protein 16" evidence="2">
    <location>
        <begin position="12"/>
        <end position="115"/>
    </location>
</feature>
<dbReference type="EMBL" id="AWWV01008891">
    <property type="protein sequence ID" value="OMO88843.1"/>
    <property type="molecule type" value="Genomic_DNA"/>
</dbReference>
<organism evidence="3 4">
    <name type="scientific">Corchorus capsularis</name>
    <name type="common">Jute</name>
    <dbReference type="NCBI Taxonomy" id="210143"/>
    <lineage>
        <taxon>Eukaryota</taxon>
        <taxon>Viridiplantae</taxon>
        <taxon>Streptophyta</taxon>
        <taxon>Embryophyta</taxon>
        <taxon>Tracheophyta</taxon>
        <taxon>Spermatophyta</taxon>
        <taxon>Magnoliopsida</taxon>
        <taxon>eudicotyledons</taxon>
        <taxon>Gunneridae</taxon>
        <taxon>Pentapetalae</taxon>
        <taxon>rosids</taxon>
        <taxon>malvids</taxon>
        <taxon>Malvales</taxon>
        <taxon>Malvaceae</taxon>
        <taxon>Grewioideae</taxon>
        <taxon>Apeibeae</taxon>
        <taxon>Corchorus</taxon>
    </lineage>
</organism>
<evidence type="ECO:0000313" key="3">
    <source>
        <dbReference type="EMBL" id="OMO88843.1"/>
    </source>
</evidence>
<dbReference type="AlphaFoldDB" id="A0A1R3J1Y9"/>
<sequence>MSLRMGSEWKEKAENLGGELEQCYKAQSRLSEQLVVEVAESRALKASLQEKETAIAELEKELTETRDECCQLKKDLEEKIKAFELVMSEQKELKAQLEQMTIKAKNAKAENKMLVRLKEAPVEKGFVIPADTDVLTEAQKEELLSLHYKDRLALTFIRMNLSVGLSVFDEIYNAKSSKEAWDILIRTYSDQTCNMDAKFVYGKEKIFEEEISRLSKIEVGDLVLWDSSFDAKFTAEVLRLPKIEFEDTVVDIIAHVGDEENSIDDELVEVFSLDQVETEIVDFLGIEKILNPGFTGMEFFDEGQNMKEFGADFFYDEWVNMDQFFETKKQFVKFENEVVSRVKMKIQFDCKKKMLHDSTTATTIALKILTIDGIGSWIMKKILMLVLSFSFAKINLGKCTYEDILIERLEASGLEKLARQQGMVLCVQVKKVLASTGSVPMKMKVVVLLSTILAN</sequence>
<dbReference type="STRING" id="210143.A0A1R3J1Y9"/>
<evidence type="ECO:0000259" key="2">
    <source>
        <dbReference type="Pfam" id="PF08614"/>
    </source>
</evidence>
<evidence type="ECO:0000313" key="4">
    <source>
        <dbReference type="Proteomes" id="UP000188268"/>
    </source>
</evidence>
<proteinExistence type="predicted"/>
<evidence type="ECO:0000256" key="1">
    <source>
        <dbReference type="SAM" id="Coils"/>
    </source>
</evidence>
<keyword evidence="1" id="KW-0175">Coiled coil</keyword>
<accession>A0A1R3J1Y9</accession>
<dbReference type="InterPro" id="IPR013923">
    <property type="entry name" value="Autophagy-rel_prot_16_dom"/>
</dbReference>
<name>A0A1R3J1Y9_COCAP</name>
<comment type="caution">
    <text evidence="3">The sequence shown here is derived from an EMBL/GenBank/DDBJ whole genome shotgun (WGS) entry which is preliminary data.</text>
</comment>
<feature type="coiled-coil region" evidence="1">
    <location>
        <begin position="41"/>
        <end position="117"/>
    </location>
</feature>
<dbReference type="GO" id="GO:0000045">
    <property type="term" value="P:autophagosome assembly"/>
    <property type="evidence" value="ECO:0007669"/>
    <property type="project" value="InterPro"/>
</dbReference>
<dbReference type="Gramene" id="OMO88843">
    <property type="protein sequence ID" value="OMO88843"/>
    <property type="gene ID" value="CCACVL1_08167"/>
</dbReference>
<dbReference type="Proteomes" id="UP000188268">
    <property type="component" value="Unassembled WGS sequence"/>
</dbReference>
<dbReference type="PANTHER" id="PTHR19878:SF8">
    <property type="entry name" value="AUTOPHAGY-RELATED 16, ISOFORM F"/>
    <property type="match status" value="1"/>
</dbReference>
<dbReference type="InterPro" id="IPR045160">
    <property type="entry name" value="ATG16"/>
</dbReference>
<protein>
    <submittedName>
        <fullName evidence="3">Protein tipD-like protein</fullName>
    </submittedName>
</protein>
<gene>
    <name evidence="3" type="ORF">CCACVL1_08167</name>
</gene>
<keyword evidence="4" id="KW-1185">Reference proteome</keyword>
<reference evidence="3 4" key="1">
    <citation type="submission" date="2013-09" db="EMBL/GenBank/DDBJ databases">
        <title>Corchorus capsularis genome sequencing.</title>
        <authorList>
            <person name="Alam M."/>
            <person name="Haque M.S."/>
            <person name="Islam M.S."/>
            <person name="Emdad E.M."/>
            <person name="Islam M.M."/>
            <person name="Ahmed B."/>
            <person name="Halim A."/>
            <person name="Hossen Q.M.M."/>
            <person name="Hossain M.Z."/>
            <person name="Ahmed R."/>
            <person name="Khan M.M."/>
            <person name="Islam R."/>
            <person name="Rashid M.M."/>
            <person name="Khan S.A."/>
            <person name="Rahman M.S."/>
            <person name="Alam M."/>
        </authorList>
    </citation>
    <scope>NUCLEOTIDE SEQUENCE [LARGE SCALE GENOMIC DNA]</scope>
    <source>
        <strain evidence="4">cv. CVL-1</strain>
        <tissue evidence="3">Whole seedling</tissue>
    </source>
</reference>
<dbReference type="OrthoDB" id="538223at2759"/>
<dbReference type="Pfam" id="PF08614">
    <property type="entry name" value="ATG16"/>
    <property type="match status" value="1"/>
</dbReference>
<dbReference type="PANTHER" id="PTHR19878">
    <property type="entry name" value="AUTOPHAGY PROTEIN 16-LIKE"/>
    <property type="match status" value="1"/>
</dbReference>